<proteinExistence type="predicted"/>
<dbReference type="Proteomes" id="UP000268823">
    <property type="component" value="Unassembled WGS sequence"/>
</dbReference>
<comment type="caution">
    <text evidence="2">The sequence shown here is derived from an EMBL/GenBank/DDBJ whole genome shotgun (WGS) entry which is preliminary data.</text>
</comment>
<organism evidence="2 3">
    <name type="scientific">Hortaea werneckii</name>
    <name type="common">Black yeast</name>
    <name type="synonym">Cladosporium werneckii</name>
    <dbReference type="NCBI Taxonomy" id="91943"/>
    <lineage>
        <taxon>Eukaryota</taxon>
        <taxon>Fungi</taxon>
        <taxon>Dikarya</taxon>
        <taxon>Ascomycota</taxon>
        <taxon>Pezizomycotina</taxon>
        <taxon>Dothideomycetes</taxon>
        <taxon>Dothideomycetidae</taxon>
        <taxon>Mycosphaerellales</taxon>
        <taxon>Teratosphaeriaceae</taxon>
        <taxon>Hortaea</taxon>
    </lineage>
</organism>
<sequence>MLQWPFYISQDPLRHESSAPKIRRSVRRLRGIPPSKRAPPSFELLSLLDHIILQTTAKLSTHRPLDSSNAYPASKQKHHHTTPSEPDLESRKQ</sequence>
<dbReference type="AlphaFoldDB" id="A0A3M7FMH1"/>
<reference evidence="2 3" key="1">
    <citation type="journal article" date="2018" name="BMC Genomics">
        <title>Genomic evidence for intraspecific hybridization in a clonal and extremely halotolerant yeast.</title>
        <authorList>
            <person name="Gostincar C."/>
            <person name="Stajich J.E."/>
            <person name="Zupancic J."/>
            <person name="Zalar P."/>
            <person name="Gunde-Cimerman N."/>
        </authorList>
    </citation>
    <scope>NUCLEOTIDE SEQUENCE [LARGE SCALE GENOMIC DNA]</scope>
    <source>
        <strain evidence="2 3">EXF-2788</strain>
    </source>
</reference>
<protein>
    <submittedName>
        <fullName evidence="2">Uncharacterized protein</fullName>
    </submittedName>
</protein>
<name>A0A3M7FMH1_HORWE</name>
<feature type="region of interest" description="Disordered" evidence="1">
    <location>
        <begin position="59"/>
        <end position="93"/>
    </location>
</feature>
<gene>
    <name evidence="2" type="ORF">D0861_03869</name>
</gene>
<accession>A0A3M7FMH1</accession>
<evidence type="ECO:0000256" key="1">
    <source>
        <dbReference type="SAM" id="MobiDB-lite"/>
    </source>
</evidence>
<dbReference type="EMBL" id="QWIR01000056">
    <property type="protein sequence ID" value="RMY90058.1"/>
    <property type="molecule type" value="Genomic_DNA"/>
</dbReference>
<evidence type="ECO:0000313" key="2">
    <source>
        <dbReference type="EMBL" id="RMY90058.1"/>
    </source>
</evidence>
<evidence type="ECO:0000313" key="3">
    <source>
        <dbReference type="Proteomes" id="UP000268823"/>
    </source>
</evidence>